<evidence type="ECO:0000313" key="3">
    <source>
        <dbReference type="Proteomes" id="UP000007755"/>
    </source>
</evidence>
<feature type="compositionally biased region" description="Basic residues" evidence="1">
    <location>
        <begin position="1"/>
        <end position="10"/>
    </location>
</feature>
<proteinExistence type="predicted"/>
<name>F4X2Y1_ACREC</name>
<accession>F4X2Y1</accession>
<dbReference type="AlphaFoldDB" id="F4X2Y1"/>
<dbReference type="Proteomes" id="UP000007755">
    <property type="component" value="Unassembled WGS sequence"/>
</dbReference>
<reference evidence="2" key="1">
    <citation type="submission" date="2011-02" db="EMBL/GenBank/DDBJ databases">
        <title>The genome of the leaf-cutting ant Acromyrmex echinatior suggests key adaptations to social evolution and fungus farming.</title>
        <authorList>
            <person name="Nygaard S."/>
            <person name="Zhang G."/>
        </authorList>
    </citation>
    <scope>NUCLEOTIDE SEQUENCE</scope>
</reference>
<evidence type="ECO:0000256" key="1">
    <source>
        <dbReference type="SAM" id="MobiDB-lite"/>
    </source>
</evidence>
<dbReference type="EMBL" id="GL888600">
    <property type="protein sequence ID" value="EGI59202.1"/>
    <property type="molecule type" value="Genomic_DNA"/>
</dbReference>
<evidence type="ECO:0000313" key="2">
    <source>
        <dbReference type="EMBL" id="EGI59202.1"/>
    </source>
</evidence>
<gene>
    <name evidence="2" type="ORF">G5I_12664</name>
</gene>
<dbReference type="InParanoid" id="F4X2Y1"/>
<feature type="region of interest" description="Disordered" evidence="1">
    <location>
        <begin position="1"/>
        <end position="35"/>
    </location>
</feature>
<sequence length="157" mass="18390">MPAVKNKSKGRFVAQSSDQMSITSQDAFTRHNGDQERTDYLARMDKDVSQTRALRFEPPPLPPAAVVTAYECKPTSRRRIFFRAFAYARFRLHMYKTVARVSELGLDNAMRIKIDHLSRKIRWKDKYNNAIDVYKTKTYQLIEGEKQNTKENKIQKI</sequence>
<organism evidence="3">
    <name type="scientific">Acromyrmex echinatior</name>
    <name type="common">Panamanian leafcutter ant</name>
    <name type="synonym">Acromyrmex octospinosus echinatior</name>
    <dbReference type="NCBI Taxonomy" id="103372"/>
    <lineage>
        <taxon>Eukaryota</taxon>
        <taxon>Metazoa</taxon>
        <taxon>Ecdysozoa</taxon>
        <taxon>Arthropoda</taxon>
        <taxon>Hexapoda</taxon>
        <taxon>Insecta</taxon>
        <taxon>Pterygota</taxon>
        <taxon>Neoptera</taxon>
        <taxon>Endopterygota</taxon>
        <taxon>Hymenoptera</taxon>
        <taxon>Apocrita</taxon>
        <taxon>Aculeata</taxon>
        <taxon>Formicoidea</taxon>
        <taxon>Formicidae</taxon>
        <taxon>Myrmicinae</taxon>
        <taxon>Acromyrmex</taxon>
    </lineage>
</organism>
<keyword evidence="3" id="KW-1185">Reference proteome</keyword>
<feature type="compositionally biased region" description="Polar residues" evidence="1">
    <location>
        <begin position="14"/>
        <end position="27"/>
    </location>
</feature>
<protein>
    <submittedName>
        <fullName evidence="2">Uncharacterized protein</fullName>
    </submittedName>
</protein>